<keyword evidence="4" id="KW-1185">Reference proteome</keyword>
<dbReference type="PANTHER" id="PTHR12526">
    <property type="entry name" value="GLYCOSYLTRANSFERASE"/>
    <property type="match status" value="1"/>
</dbReference>
<accession>A0A0A5GG63</accession>
<keyword evidence="3" id="KW-0808">Transferase</keyword>
<sequence length="395" mass="44158">MRILLATVFNYPHTGGLSTHMTTLKAGLEALGHEVDTLSFSDLPYYKQQFFAKGPSMFMNRMAPGKGILLGHKLRAGMLKDLIKKHNAEKEYDLINAQDIYATFAGLDTGIRTVTTVHGYMTYEAISRGSIRAESPEAHLLQEKEKEAYQRTSQVITVDFRIKNYIEQLAGVTGVRVHNFIDVDQFEPQTERRNELRKKFGFSTEDKFIFIPRRLTKKNGVIYPAMALPHIQKTCPNAKVIYAGSGEDEASVRQICQEKGVTDSVHFLGDIPHEVMKDYYAMSDITMIPSVHSEGVEEATSISALEAMGSGVPVIASMVGGLKEIVNHRTNGLLVEERDVQGISDAVVELLEKPTFGRELAWNARKKIEEEYSHISAATKYASIYESVLNKAVTY</sequence>
<evidence type="ECO:0000259" key="2">
    <source>
        <dbReference type="Pfam" id="PF13439"/>
    </source>
</evidence>
<dbReference type="eggNOG" id="COG0438">
    <property type="taxonomic scope" value="Bacteria"/>
</dbReference>
<reference evidence="3 4" key="1">
    <citation type="submission" date="2013-08" db="EMBL/GenBank/DDBJ databases">
        <authorList>
            <person name="Huang J."/>
            <person name="Wang G."/>
        </authorList>
    </citation>
    <scope>NUCLEOTIDE SEQUENCE [LARGE SCALE GENOMIC DNA]</scope>
    <source>
        <strain evidence="3 4">BH030004</strain>
    </source>
</reference>
<organism evidence="3 4">
    <name type="scientific">Pontibacillus marinus BH030004 = DSM 16465</name>
    <dbReference type="NCBI Taxonomy" id="1385511"/>
    <lineage>
        <taxon>Bacteria</taxon>
        <taxon>Bacillati</taxon>
        <taxon>Bacillota</taxon>
        <taxon>Bacilli</taxon>
        <taxon>Bacillales</taxon>
        <taxon>Bacillaceae</taxon>
        <taxon>Pontibacillus</taxon>
    </lineage>
</organism>
<evidence type="ECO:0000313" key="3">
    <source>
        <dbReference type="EMBL" id="KGX90979.1"/>
    </source>
</evidence>
<dbReference type="Proteomes" id="UP000030403">
    <property type="component" value="Unassembled WGS sequence"/>
</dbReference>
<proteinExistence type="predicted"/>
<dbReference type="RefSeq" id="WP_027447797.1">
    <property type="nucleotide sequence ID" value="NZ_AVPF01000004.1"/>
</dbReference>
<evidence type="ECO:0000313" key="4">
    <source>
        <dbReference type="Proteomes" id="UP000030403"/>
    </source>
</evidence>
<dbReference type="OrthoDB" id="9815550at2"/>
<dbReference type="Pfam" id="PF13439">
    <property type="entry name" value="Glyco_transf_4"/>
    <property type="match status" value="1"/>
</dbReference>
<dbReference type="AlphaFoldDB" id="A0A0A5GG63"/>
<comment type="caution">
    <text evidence="3">The sequence shown here is derived from an EMBL/GenBank/DDBJ whole genome shotgun (WGS) entry which is preliminary data.</text>
</comment>
<protein>
    <submittedName>
        <fullName evidence="3">Glycosyl transferase family 1</fullName>
    </submittedName>
</protein>
<name>A0A0A5GG63_9BACI</name>
<gene>
    <name evidence="3" type="ORF">N783_13350</name>
</gene>
<dbReference type="STRING" id="1385511.GCA_000425225_00308"/>
<dbReference type="SUPFAM" id="SSF53756">
    <property type="entry name" value="UDP-Glycosyltransferase/glycogen phosphorylase"/>
    <property type="match status" value="1"/>
</dbReference>
<evidence type="ECO:0000259" key="1">
    <source>
        <dbReference type="Pfam" id="PF00534"/>
    </source>
</evidence>
<feature type="domain" description="Glycosyltransferase subfamily 4-like N-terminal" evidence="2">
    <location>
        <begin position="15"/>
        <end position="184"/>
    </location>
</feature>
<dbReference type="PANTHER" id="PTHR12526:SF625">
    <property type="entry name" value="PHOSPHATIDYLINOSITOL GLYCAN-CLASS A"/>
    <property type="match status" value="1"/>
</dbReference>
<dbReference type="InterPro" id="IPR001296">
    <property type="entry name" value="Glyco_trans_1"/>
</dbReference>
<dbReference type="CDD" id="cd03801">
    <property type="entry name" value="GT4_PimA-like"/>
    <property type="match status" value="1"/>
</dbReference>
<dbReference type="Gene3D" id="3.40.50.2000">
    <property type="entry name" value="Glycogen Phosphorylase B"/>
    <property type="match status" value="2"/>
</dbReference>
<dbReference type="InterPro" id="IPR028098">
    <property type="entry name" value="Glyco_trans_4-like_N"/>
</dbReference>
<dbReference type="EMBL" id="AVPF01000004">
    <property type="protein sequence ID" value="KGX90979.1"/>
    <property type="molecule type" value="Genomic_DNA"/>
</dbReference>
<dbReference type="GO" id="GO:0016757">
    <property type="term" value="F:glycosyltransferase activity"/>
    <property type="evidence" value="ECO:0007669"/>
    <property type="project" value="InterPro"/>
</dbReference>
<feature type="domain" description="Glycosyl transferase family 1" evidence="1">
    <location>
        <begin position="193"/>
        <end position="366"/>
    </location>
</feature>
<dbReference type="Pfam" id="PF00534">
    <property type="entry name" value="Glycos_transf_1"/>
    <property type="match status" value="1"/>
</dbReference>